<dbReference type="AlphaFoldDB" id="A0AA86SZE2"/>
<dbReference type="InterPro" id="IPR022125">
    <property type="entry name" value="U3snoRNP10_N"/>
</dbReference>
<gene>
    <name evidence="3" type="ORF">AYBTSS11_LOCUS23386</name>
</gene>
<evidence type="ECO:0000259" key="2">
    <source>
        <dbReference type="Pfam" id="PF24477"/>
    </source>
</evidence>
<evidence type="ECO:0000313" key="3">
    <source>
        <dbReference type="EMBL" id="CAJ1971385.1"/>
    </source>
</evidence>
<dbReference type="Proteomes" id="UP001189624">
    <property type="component" value="Chromosome 8"/>
</dbReference>
<dbReference type="Pfam" id="PF24477">
    <property type="entry name" value="ARM_At3g06530"/>
    <property type="match status" value="1"/>
</dbReference>
<evidence type="ECO:0008006" key="5">
    <source>
        <dbReference type="Google" id="ProtNLM"/>
    </source>
</evidence>
<dbReference type="GO" id="GO:0032040">
    <property type="term" value="C:small-subunit processome"/>
    <property type="evidence" value="ECO:0007669"/>
    <property type="project" value="TreeGrafter"/>
</dbReference>
<dbReference type="GO" id="GO:0030686">
    <property type="term" value="C:90S preribosome"/>
    <property type="evidence" value="ECO:0007669"/>
    <property type="project" value="TreeGrafter"/>
</dbReference>
<dbReference type="PANTHER" id="PTHR13457:SF1">
    <property type="entry name" value="HEAT REPEAT-CONTAINING PROTEIN 1"/>
    <property type="match status" value="1"/>
</dbReference>
<dbReference type="GO" id="GO:0045943">
    <property type="term" value="P:positive regulation of transcription by RNA polymerase I"/>
    <property type="evidence" value="ECO:0007669"/>
    <property type="project" value="TreeGrafter"/>
</dbReference>
<organism evidence="3 4">
    <name type="scientific">Sphenostylis stenocarpa</name>
    <dbReference type="NCBI Taxonomy" id="92480"/>
    <lineage>
        <taxon>Eukaryota</taxon>
        <taxon>Viridiplantae</taxon>
        <taxon>Streptophyta</taxon>
        <taxon>Embryophyta</taxon>
        <taxon>Tracheophyta</taxon>
        <taxon>Spermatophyta</taxon>
        <taxon>Magnoliopsida</taxon>
        <taxon>eudicotyledons</taxon>
        <taxon>Gunneridae</taxon>
        <taxon>Pentapetalae</taxon>
        <taxon>rosids</taxon>
        <taxon>fabids</taxon>
        <taxon>Fabales</taxon>
        <taxon>Fabaceae</taxon>
        <taxon>Papilionoideae</taxon>
        <taxon>50 kb inversion clade</taxon>
        <taxon>NPAAA clade</taxon>
        <taxon>indigoferoid/millettioid clade</taxon>
        <taxon>Phaseoleae</taxon>
        <taxon>Sphenostylis</taxon>
    </lineage>
</organism>
<protein>
    <recommendedName>
        <fullName evidence="5">U3 small nucleolar RNA-associated protein 10 N-terminal domain-containing protein</fullName>
    </recommendedName>
</protein>
<accession>A0AA86SZE2</accession>
<dbReference type="PANTHER" id="PTHR13457">
    <property type="entry name" value="BAP28"/>
    <property type="match status" value="1"/>
</dbReference>
<dbReference type="GO" id="GO:0000462">
    <property type="term" value="P:maturation of SSU-rRNA from tricistronic rRNA transcript (SSU-rRNA, 5.8S rRNA, LSU-rRNA)"/>
    <property type="evidence" value="ECO:0007669"/>
    <property type="project" value="TreeGrafter"/>
</dbReference>
<dbReference type="EMBL" id="OY731405">
    <property type="protein sequence ID" value="CAJ1971385.1"/>
    <property type="molecule type" value="Genomic_DNA"/>
</dbReference>
<dbReference type="SUPFAM" id="SSF48371">
    <property type="entry name" value="ARM repeat"/>
    <property type="match status" value="1"/>
</dbReference>
<dbReference type="InterPro" id="IPR056384">
    <property type="entry name" value="ARM_At3g06530"/>
</dbReference>
<dbReference type="InterPro" id="IPR016024">
    <property type="entry name" value="ARM-type_fold"/>
</dbReference>
<dbReference type="Pfam" id="PF12397">
    <property type="entry name" value="U3snoRNP10"/>
    <property type="match status" value="1"/>
</dbReference>
<feature type="domain" description="At3g06530-like ARM-repeats" evidence="2">
    <location>
        <begin position="582"/>
        <end position="687"/>
    </location>
</feature>
<proteinExistence type="predicted"/>
<feature type="domain" description="U3 small nucleolar RNA-associated protein 10 N-terminal" evidence="1">
    <location>
        <begin position="231"/>
        <end position="356"/>
    </location>
</feature>
<dbReference type="GO" id="GO:0034455">
    <property type="term" value="C:t-UTP complex"/>
    <property type="evidence" value="ECO:0007669"/>
    <property type="project" value="TreeGrafter"/>
</dbReference>
<evidence type="ECO:0000259" key="1">
    <source>
        <dbReference type="Pfam" id="PF12397"/>
    </source>
</evidence>
<dbReference type="Gramene" id="rna-AYBTSS11_LOCUS23386">
    <property type="protein sequence ID" value="CAJ1971385.1"/>
    <property type="gene ID" value="gene-AYBTSS11_LOCUS23386"/>
</dbReference>
<name>A0AA86SZE2_9FABA</name>
<evidence type="ECO:0000313" key="4">
    <source>
        <dbReference type="Proteomes" id="UP001189624"/>
    </source>
</evidence>
<sequence length="1059" mass="119082">MTTSIASQLEAIRSFVKSDSQPLKRPFTRPSILFEPKEAADIDIETLFSIALEGLEVLIGKDERFRNYKNDLFSQRSKELDRELMGIEQNHQLNVSISAYLKLLSGYFLLRPALKTLEYLIRRYKIHVYNNEDLILCSLPYHDTHPFIRITQILETRNTKWGFLDGVKASGAPPPRMVIVQQCIRDKGILDTLCNYASPSKRSQPSRHVIGFCTAVFVEVLGTVVTVKDDIVKRILPFVVSGLQPGINGVSDHKAGSLMIIGLLGNKAALSPKLLNSLIRSVAEVARGEAIELTDLYWFRLSLITLINLVQSQNVEVLPTKAVDILKEIRDLPGVLLELSKEFNIEKFLRVLLDSLIDCSSDEYCQQTLLSLIEKVPIDSFVYHVVTKILSTCVKLAQKVGDSTSSMSDGNSDSSFDISDSKFWFGLYHPKADVRRATLLELDKSVNLETKLVGSEFNGLENLINIEEAILGLLDDKDLTVVQAALCVAGLPNVVDSSKLLCALQNVLRRCTDKLLSVDYGIDLFVELILFHFFVEGCLVAHFDFYFYQSSADNDNLSVEVAVSCVKNAISYFNDHTDYLKNIASMIFPILIVLPQWETSATADLVLDEFNSEMLKWECKEFLKHLLYANLRPVNVKVMICILWRLQELLLSVAPSDILLCLDDQCISKIRDMFVFFASSKLKNAFRVPGAVQVESLQCYAYLCSLQPDSWITGLLAEFPSILVPLACDNQNTRVAAMNCIDSLYTLWCHFEHSGKKNGKNASWLHFVGELLSLMIQMKTFILSDKKFLPSLFASTLSTSFPNISEPQNILVPQNVDKRFDESTKTRILGFILGSTLKLSNYGKLMILSLFKGIGYTLMHVPEVDSFLFNFLNQYFEELSKSCPKLSDNETQIACLLLESCVMSSPSGGNHLQHLLLKALQFGGLTSDDPASVKPCITVLNKLNSKFFMELENKVKENVFCELVFLWRNGNGDVQCATKEALMRIDISISTVGHMLDLILAQKRFILSSLDENTVKKQKLVGHLEAEYPSNEICTRDDPFCILSSLLDVLLLKKDITNR</sequence>
<dbReference type="GO" id="GO:0030515">
    <property type="term" value="F:snoRNA binding"/>
    <property type="evidence" value="ECO:0007669"/>
    <property type="project" value="TreeGrafter"/>
</dbReference>
<dbReference type="InterPro" id="IPR040191">
    <property type="entry name" value="UTP10"/>
</dbReference>
<keyword evidence="4" id="KW-1185">Reference proteome</keyword>
<reference evidence="3" key="1">
    <citation type="submission" date="2023-10" db="EMBL/GenBank/DDBJ databases">
        <authorList>
            <person name="Domelevo Entfellner J.-B."/>
        </authorList>
    </citation>
    <scope>NUCLEOTIDE SEQUENCE</scope>
</reference>